<dbReference type="EMBL" id="CP000384">
    <property type="protein sequence ID" value="ABG08696.1"/>
    <property type="molecule type" value="Genomic_DNA"/>
</dbReference>
<reference evidence="1" key="1">
    <citation type="submission" date="2006-06" db="EMBL/GenBank/DDBJ databases">
        <title>Complete sequence of chromosome of Mycobacterium sp. MCS.</title>
        <authorList>
            <consortium name="US DOE Joint Genome Institute"/>
            <person name="Copeland A."/>
            <person name="Lucas S."/>
            <person name="Lapidus A."/>
            <person name="Barry K."/>
            <person name="Detter J.C."/>
            <person name="Glavina del Rio T."/>
            <person name="Hammon N."/>
            <person name="Israni S."/>
            <person name="Dalin E."/>
            <person name="Tice H."/>
            <person name="Pitluck S."/>
            <person name="Martinez M."/>
            <person name="Schmutz J."/>
            <person name="Larimer F."/>
            <person name="Land M."/>
            <person name="Hauser L."/>
            <person name="Kyrpides N."/>
            <person name="Kim E."/>
            <person name="Miller C.D."/>
            <person name="Hughes J.E."/>
            <person name="Anderson A.J."/>
            <person name="Sims R.C."/>
            <person name="Richardson P."/>
        </authorList>
    </citation>
    <scope>NUCLEOTIDE SEQUENCE [LARGE SCALE GENOMIC DNA]</scope>
    <source>
        <strain evidence="1">MCS</strain>
    </source>
</reference>
<gene>
    <name evidence="1" type="ordered locus">Mmcs_2588</name>
</gene>
<proteinExistence type="predicted"/>
<protein>
    <recommendedName>
        <fullName evidence="2">4-carboxymuconolactone decarboxylase</fullName>
    </recommendedName>
</protein>
<dbReference type="KEGG" id="mmc:Mmcs_2588"/>
<organism evidence="1">
    <name type="scientific">Mycobacterium sp. (strain MCS)</name>
    <dbReference type="NCBI Taxonomy" id="164756"/>
    <lineage>
        <taxon>Bacteria</taxon>
        <taxon>Bacillati</taxon>
        <taxon>Actinomycetota</taxon>
        <taxon>Actinomycetes</taxon>
        <taxon>Mycobacteriales</taxon>
        <taxon>Mycobacteriaceae</taxon>
        <taxon>Mycobacterium</taxon>
    </lineage>
</organism>
<dbReference type="AlphaFoldDB" id="A0A5Q5BJY5"/>
<evidence type="ECO:0000313" key="1">
    <source>
        <dbReference type="EMBL" id="ABG08696.1"/>
    </source>
</evidence>
<accession>A0A5Q5BJY5</accession>
<sequence length="40" mass="4514">MLIDEDDSRYDKGLRIRRAVIGDAYVDKALNEADDFSGPL</sequence>
<name>A0A5Q5BJY5_MYCSS</name>
<evidence type="ECO:0008006" key="2">
    <source>
        <dbReference type="Google" id="ProtNLM"/>
    </source>
</evidence>